<dbReference type="PANTHER" id="PTHR30466:SF1">
    <property type="entry name" value="FMN REDUCTASE (NADH) RUTF"/>
    <property type="match status" value="1"/>
</dbReference>
<name>A0A563DWI3_9MICO</name>
<dbReference type="Proteomes" id="UP000320244">
    <property type="component" value="Unassembled WGS sequence"/>
</dbReference>
<reference evidence="3 4" key="1">
    <citation type="submission" date="2019-05" db="EMBL/GenBank/DDBJ databases">
        <authorList>
            <person name="Lee S.D."/>
        </authorList>
    </citation>
    <scope>NUCLEOTIDE SEQUENCE [LARGE SCALE GENOMIC DNA]</scope>
    <source>
        <strain evidence="3 4">C5-26</strain>
    </source>
</reference>
<feature type="domain" description="Flavin reductase like" evidence="2">
    <location>
        <begin position="19"/>
        <end position="167"/>
    </location>
</feature>
<dbReference type="AlphaFoldDB" id="A0A563DWI3"/>
<gene>
    <name evidence="3" type="ORF">FGL98_16855</name>
</gene>
<dbReference type="InterPro" id="IPR002563">
    <property type="entry name" value="Flavin_Rdtase-like_dom"/>
</dbReference>
<evidence type="ECO:0000313" key="4">
    <source>
        <dbReference type="Proteomes" id="UP000320244"/>
    </source>
</evidence>
<evidence type="ECO:0000313" key="3">
    <source>
        <dbReference type="EMBL" id="TWP34565.1"/>
    </source>
</evidence>
<protein>
    <submittedName>
        <fullName evidence="3">Flavin reductase</fullName>
    </submittedName>
</protein>
<dbReference type="Gene3D" id="2.30.110.10">
    <property type="entry name" value="Electron Transport, Fmn-binding Protein, Chain A"/>
    <property type="match status" value="1"/>
</dbReference>
<comment type="caution">
    <text evidence="3">The sequence shown here is derived from an EMBL/GenBank/DDBJ whole genome shotgun (WGS) entry which is preliminary data.</text>
</comment>
<keyword evidence="4" id="KW-1185">Reference proteome</keyword>
<organism evidence="3 4">
    <name type="scientific">Leekyejoonella antrihumi</name>
    <dbReference type="NCBI Taxonomy" id="1660198"/>
    <lineage>
        <taxon>Bacteria</taxon>
        <taxon>Bacillati</taxon>
        <taxon>Actinomycetota</taxon>
        <taxon>Actinomycetes</taxon>
        <taxon>Micrococcales</taxon>
        <taxon>Dermacoccaceae</taxon>
        <taxon>Leekyejoonella</taxon>
    </lineage>
</organism>
<proteinExistence type="predicted"/>
<sequence length="169" mass="18152">MSEAVDVPDVDPDEYRQVIGRFASGVTVVTTRDGRLDHAMTANALMSVSLDPVLLCLSVECEARFHDAVVEAGVWGVSILPSSARATAAWLSTRGRPLHGQLERIPHTYGPATGVPLLDDSLALLECRTVDTHPAGDHTLLVGHVVWMATTEHPGDALVYYRGQFGALP</sequence>
<dbReference type="PANTHER" id="PTHR30466">
    <property type="entry name" value="FLAVIN REDUCTASE"/>
    <property type="match status" value="1"/>
</dbReference>
<dbReference type="EMBL" id="VCQV01000026">
    <property type="protein sequence ID" value="TWP34565.1"/>
    <property type="molecule type" value="Genomic_DNA"/>
</dbReference>
<keyword evidence="1" id="KW-0560">Oxidoreductase</keyword>
<dbReference type="RefSeq" id="WP_146318597.1">
    <property type="nucleotide sequence ID" value="NZ_VCQV01000026.1"/>
</dbReference>
<dbReference type="GO" id="GO:0010181">
    <property type="term" value="F:FMN binding"/>
    <property type="evidence" value="ECO:0007669"/>
    <property type="project" value="InterPro"/>
</dbReference>
<evidence type="ECO:0000259" key="2">
    <source>
        <dbReference type="SMART" id="SM00903"/>
    </source>
</evidence>
<dbReference type="SUPFAM" id="SSF50475">
    <property type="entry name" value="FMN-binding split barrel"/>
    <property type="match status" value="1"/>
</dbReference>
<dbReference type="GO" id="GO:0006208">
    <property type="term" value="P:pyrimidine nucleobase catabolic process"/>
    <property type="evidence" value="ECO:0007669"/>
    <property type="project" value="TreeGrafter"/>
</dbReference>
<dbReference type="GO" id="GO:0042602">
    <property type="term" value="F:riboflavin reductase (NADPH) activity"/>
    <property type="evidence" value="ECO:0007669"/>
    <property type="project" value="TreeGrafter"/>
</dbReference>
<accession>A0A563DWI3</accession>
<dbReference type="Pfam" id="PF01613">
    <property type="entry name" value="Flavin_Reduct"/>
    <property type="match status" value="1"/>
</dbReference>
<reference evidence="3 4" key="2">
    <citation type="submission" date="2019-08" db="EMBL/GenBank/DDBJ databases">
        <title>Jejuicoccus antrihumi gen. nov., sp. nov., a new member of the family Dermacoccaceae isolated from a cave.</title>
        <authorList>
            <person name="Schumann P."/>
            <person name="Kim I.S."/>
        </authorList>
    </citation>
    <scope>NUCLEOTIDE SEQUENCE [LARGE SCALE GENOMIC DNA]</scope>
    <source>
        <strain evidence="3 4">C5-26</strain>
    </source>
</reference>
<evidence type="ECO:0000256" key="1">
    <source>
        <dbReference type="ARBA" id="ARBA00023002"/>
    </source>
</evidence>
<dbReference type="SMART" id="SM00903">
    <property type="entry name" value="Flavin_Reduct"/>
    <property type="match status" value="1"/>
</dbReference>
<dbReference type="InterPro" id="IPR012349">
    <property type="entry name" value="Split_barrel_FMN-bd"/>
</dbReference>
<dbReference type="OrthoDB" id="9792858at2"/>
<dbReference type="InterPro" id="IPR050268">
    <property type="entry name" value="NADH-dep_flavin_reductase"/>
</dbReference>